<comment type="caution">
    <text evidence="1">The sequence shown here is derived from an EMBL/GenBank/DDBJ whole genome shotgun (WGS) entry which is preliminary data.</text>
</comment>
<organism evidence="1 2">
    <name type="scientific">Herbaspirillum robiniae</name>
    <dbReference type="NCBI Taxonomy" id="2014887"/>
    <lineage>
        <taxon>Bacteria</taxon>
        <taxon>Pseudomonadati</taxon>
        <taxon>Pseudomonadota</taxon>
        <taxon>Betaproteobacteria</taxon>
        <taxon>Burkholderiales</taxon>
        <taxon>Oxalobacteraceae</taxon>
        <taxon>Herbaspirillum</taxon>
    </lineage>
</organism>
<name>A0A246WWA7_9BURK</name>
<dbReference type="Pfam" id="PF05947">
    <property type="entry name" value="T6SS_TssF"/>
    <property type="match status" value="1"/>
</dbReference>
<proteinExistence type="predicted"/>
<dbReference type="PANTHER" id="PTHR35370:SF1">
    <property type="entry name" value="TYPE VI SECRETION SYSTEM COMPONENT TSSF1"/>
    <property type="match status" value="1"/>
</dbReference>
<dbReference type="EMBL" id="NJGU01000001">
    <property type="protein sequence ID" value="OWY30646.1"/>
    <property type="molecule type" value="Genomic_DNA"/>
</dbReference>
<dbReference type="Proteomes" id="UP000197596">
    <property type="component" value="Unassembled WGS sequence"/>
</dbReference>
<dbReference type="PANTHER" id="PTHR35370">
    <property type="entry name" value="CYTOPLASMIC PROTEIN-RELATED-RELATED"/>
    <property type="match status" value="1"/>
</dbReference>
<accession>A0A246WWA7</accession>
<gene>
    <name evidence="1" type="primary">vasA</name>
    <name evidence="1" type="ORF">CEJ42_00760</name>
</gene>
<evidence type="ECO:0000313" key="2">
    <source>
        <dbReference type="Proteomes" id="UP000197596"/>
    </source>
</evidence>
<dbReference type="NCBIfam" id="TIGR03359">
    <property type="entry name" value="VI_chp_6"/>
    <property type="match status" value="1"/>
</dbReference>
<dbReference type="PIRSF" id="PIRSF028304">
    <property type="entry name" value="UCP028304"/>
    <property type="match status" value="1"/>
</dbReference>
<dbReference type="InterPro" id="IPR010272">
    <property type="entry name" value="T6SS_TssF"/>
</dbReference>
<reference evidence="1 2" key="1">
    <citation type="submission" date="2017-06" db="EMBL/GenBank/DDBJ databases">
        <title>Herbaspirillum phytohormonus sp. nov., isolated from the root nodule of Robinia pseudoacacia in lead-zinc mine.</title>
        <authorList>
            <person name="Fan M."/>
            <person name="Lin Y."/>
        </authorList>
    </citation>
    <scope>NUCLEOTIDE SEQUENCE [LARGE SCALE GENOMIC DNA]</scope>
    <source>
        <strain evidence="1 2">HZ10</strain>
    </source>
</reference>
<evidence type="ECO:0000313" key="1">
    <source>
        <dbReference type="EMBL" id="OWY30646.1"/>
    </source>
</evidence>
<sequence length="614" mass="67990">MQELLPYYERELSFLRRYSREFSERYPKIAGSLLMAGEVCEDPHIERMIQSYALLNARVSKRLDDDYPEFTEALFEVLYPHYLRPFPSCSIARMDYSASAAQLTTASQIARGTTLSTRQVKGVVCKFQTVYDVPVAPIRLPQASFAPIIEAPEAVTLPTSVTSSLSITIETTSEQVALAQLGLASLRVFIDGEASFCAALRDSLFMRTVAAWVELPRSGRWTALRKPPLAEVGFADEDALIDFPAQSHPAYRLLTEYFSFPEKFNFFDIDLAAILAVLPTGSKGFTLYLGLSGLRADSHIARQLGTTSAANLLLGCTPVINLFRQRGDPIRLTHAGAYYPVVADARRAFGYEVYSIDSVQLVRQTPQGESITRFRPFYSLRHGQSPERSGHYWAMRRDELVALKSPGYETEISIVDIDFDPAKVETDTLSIELTCTNRDLPALLTYGLPGGDLQMEGGGVVRSVALLRKPTLPSRFERGRGAHWRLISHLSLNHLSLMRGGLEAFQEMLTLYDQSNSPISQRQIGAIAAVDHKAATAWLPGNPFASLVRGIEVKLTVDEEGFVGSGLHAFAGVIDRFMGLYVHANSFAQLSVLSKRTGEELLKCRPRSGDLSLA</sequence>
<protein>
    <submittedName>
        <fullName evidence="1">Type VI secretion system ImpG/VasA family protein</fullName>
    </submittedName>
</protein>
<dbReference type="AlphaFoldDB" id="A0A246WWA7"/>
<dbReference type="RefSeq" id="WP_088749759.1">
    <property type="nucleotide sequence ID" value="NZ_NJGU01000001.1"/>
</dbReference>